<keyword evidence="1" id="KW-0732">Signal</keyword>
<reference evidence="2" key="1">
    <citation type="submission" date="2014-09" db="EMBL/GenBank/DDBJ databases">
        <authorList>
            <person name="Magalhaes I.L.F."/>
            <person name="Oliveira U."/>
            <person name="Santos F.R."/>
            <person name="Vidigal T.H.D.A."/>
            <person name="Brescovit A.D."/>
            <person name="Santos A.J."/>
        </authorList>
    </citation>
    <scope>NUCLEOTIDE SEQUENCE</scope>
    <source>
        <tissue evidence="2">Shoot tissue taken approximately 20 cm above the soil surface</tissue>
    </source>
</reference>
<reference evidence="2" key="2">
    <citation type="journal article" date="2015" name="Data Brief">
        <title>Shoot transcriptome of the giant reed, Arundo donax.</title>
        <authorList>
            <person name="Barrero R.A."/>
            <person name="Guerrero F.D."/>
            <person name="Moolhuijzen P."/>
            <person name="Goolsby J.A."/>
            <person name="Tidwell J."/>
            <person name="Bellgard S.E."/>
            <person name="Bellgard M.I."/>
        </authorList>
    </citation>
    <scope>NUCLEOTIDE SEQUENCE</scope>
    <source>
        <tissue evidence="2">Shoot tissue taken approximately 20 cm above the soil surface</tissue>
    </source>
</reference>
<protein>
    <submittedName>
        <fullName evidence="2">Uncharacterized protein</fullName>
    </submittedName>
</protein>
<sequence length="55" mass="6044">MQRTAVDLAFVRGWWRWLQLGWVCACACRAGCRCGNSCADPGVGFVLVLNWGLAV</sequence>
<organism evidence="2">
    <name type="scientific">Arundo donax</name>
    <name type="common">Giant reed</name>
    <name type="synonym">Donax arundinaceus</name>
    <dbReference type="NCBI Taxonomy" id="35708"/>
    <lineage>
        <taxon>Eukaryota</taxon>
        <taxon>Viridiplantae</taxon>
        <taxon>Streptophyta</taxon>
        <taxon>Embryophyta</taxon>
        <taxon>Tracheophyta</taxon>
        <taxon>Spermatophyta</taxon>
        <taxon>Magnoliopsida</taxon>
        <taxon>Liliopsida</taxon>
        <taxon>Poales</taxon>
        <taxon>Poaceae</taxon>
        <taxon>PACMAD clade</taxon>
        <taxon>Arundinoideae</taxon>
        <taxon>Arundineae</taxon>
        <taxon>Arundo</taxon>
    </lineage>
</organism>
<feature type="signal peptide" evidence="1">
    <location>
        <begin position="1"/>
        <end position="32"/>
    </location>
</feature>
<accession>A0A0A9HP59</accession>
<name>A0A0A9HP59_ARUDO</name>
<dbReference type="EMBL" id="GBRH01161240">
    <property type="protein sequence ID" value="JAE36656.1"/>
    <property type="molecule type" value="Transcribed_RNA"/>
</dbReference>
<proteinExistence type="predicted"/>
<feature type="chain" id="PRO_5002065597" evidence="1">
    <location>
        <begin position="33"/>
        <end position="55"/>
    </location>
</feature>
<evidence type="ECO:0000313" key="2">
    <source>
        <dbReference type="EMBL" id="JAE36656.1"/>
    </source>
</evidence>
<evidence type="ECO:0000256" key="1">
    <source>
        <dbReference type="SAM" id="SignalP"/>
    </source>
</evidence>
<dbReference type="AlphaFoldDB" id="A0A0A9HP59"/>